<proteinExistence type="inferred from homology"/>
<dbReference type="AlphaFoldDB" id="A0A7H0LDM8"/>
<gene>
    <name evidence="3" type="ORF">H3Z74_13290</name>
</gene>
<dbReference type="CDD" id="cd07826">
    <property type="entry name" value="SRPBCC_CalC_Aha1-like_9"/>
    <property type="match status" value="1"/>
</dbReference>
<evidence type="ECO:0000259" key="2">
    <source>
        <dbReference type="Pfam" id="PF08327"/>
    </source>
</evidence>
<evidence type="ECO:0000256" key="1">
    <source>
        <dbReference type="ARBA" id="ARBA00006817"/>
    </source>
</evidence>
<dbReference type="InterPro" id="IPR023393">
    <property type="entry name" value="START-like_dom_sf"/>
</dbReference>
<dbReference type="SUPFAM" id="SSF55961">
    <property type="entry name" value="Bet v1-like"/>
    <property type="match status" value="1"/>
</dbReference>
<reference evidence="3 4" key="1">
    <citation type="submission" date="2020-09" db="EMBL/GenBank/DDBJ databases">
        <title>Sphingomonas sp., a new species isolated from pork steak.</title>
        <authorList>
            <person name="Heidler von Heilborn D."/>
        </authorList>
    </citation>
    <scope>NUCLEOTIDE SEQUENCE [LARGE SCALE GENOMIC DNA]</scope>
    <source>
        <strain evidence="4">S8-3T</strain>
    </source>
</reference>
<organism evidence="3 4">
    <name type="scientific">Sphingomonas alpina</name>
    <dbReference type="NCBI Taxonomy" id="653931"/>
    <lineage>
        <taxon>Bacteria</taxon>
        <taxon>Pseudomonadati</taxon>
        <taxon>Pseudomonadota</taxon>
        <taxon>Alphaproteobacteria</taxon>
        <taxon>Sphingomonadales</taxon>
        <taxon>Sphingomonadaceae</taxon>
        <taxon>Sphingomonas</taxon>
    </lineage>
</organism>
<evidence type="ECO:0000313" key="3">
    <source>
        <dbReference type="EMBL" id="QNQ07781.1"/>
    </source>
</evidence>
<protein>
    <submittedName>
        <fullName evidence="3">SRPBCC family protein</fullName>
    </submittedName>
</protein>
<keyword evidence="4" id="KW-1185">Reference proteome</keyword>
<dbReference type="Gene3D" id="3.30.530.20">
    <property type="match status" value="1"/>
</dbReference>
<feature type="domain" description="Activator of Hsp90 ATPase homologue 1/2-like C-terminal" evidence="2">
    <location>
        <begin position="22"/>
        <end position="155"/>
    </location>
</feature>
<evidence type="ECO:0000313" key="4">
    <source>
        <dbReference type="Proteomes" id="UP000516148"/>
    </source>
</evidence>
<accession>A0A7H0LDM8</accession>
<dbReference type="KEGG" id="spap:H3Z74_13290"/>
<dbReference type="Pfam" id="PF08327">
    <property type="entry name" value="AHSA1"/>
    <property type="match status" value="1"/>
</dbReference>
<dbReference type="Proteomes" id="UP000516148">
    <property type="component" value="Chromosome"/>
</dbReference>
<name>A0A7H0LDM8_9SPHN</name>
<dbReference type="EMBL" id="CP061038">
    <property type="protein sequence ID" value="QNQ07781.1"/>
    <property type="molecule type" value="Genomic_DNA"/>
</dbReference>
<dbReference type="RefSeq" id="WP_187760128.1">
    <property type="nucleotide sequence ID" value="NZ_CP061038.1"/>
</dbReference>
<comment type="similarity">
    <text evidence="1">Belongs to the AHA1 family.</text>
</comment>
<sequence>MSNRLELVANGDRGIIMTRIFDAPPHLVFDALTVPALLKRWLKGPDGWSLETCDIDLRVGGAYRYIWKNDDGTEMGMGGTYREIVRPERISQTEMFDGNWTGGEAISTATLEPFGDRTRLTTTVAYASPESRDGAIQSNMEAGITASYARLDTVLDDEQKEQAQ</sequence>
<dbReference type="InterPro" id="IPR013538">
    <property type="entry name" value="ASHA1/2-like_C"/>
</dbReference>